<dbReference type="PROSITE" id="PS51340">
    <property type="entry name" value="MOSC"/>
    <property type="match status" value="1"/>
</dbReference>
<keyword evidence="2" id="KW-0670">Pyruvate</keyword>
<dbReference type="PANTHER" id="PTHR30212">
    <property type="entry name" value="PROTEIN YIIM"/>
    <property type="match status" value="1"/>
</dbReference>
<gene>
    <name evidence="2" type="ORF">Slin15195_G034810</name>
</gene>
<evidence type="ECO:0000313" key="2">
    <source>
        <dbReference type="EMBL" id="USW50162.1"/>
    </source>
</evidence>
<keyword evidence="2" id="KW-0808">Transferase</keyword>
<dbReference type="GO" id="GO:0030170">
    <property type="term" value="F:pyridoxal phosphate binding"/>
    <property type="evidence" value="ECO:0007669"/>
    <property type="project" value="InterPro"/>
</dbReference>
<dbReference type="InterPro" id="IPR052353">
    <property type="entry name" value="Benzoxazolinone_Detox_Enz"/>
</dbReference>
<reference evidence="2" key="1">
    <citation type="submission" date="2022-06" db="EMBL/GenBank/DDBJ databases">
        <title>Complete genome sequences of two strains of the flax pathogen Septoria linicola.</title>
        <authorList>
            <person name="Lapalu N."/>
            <person name="Simon A."/>
            <person name="Demenou B."/>
            <person name="Paumier D."/>
            <person name="Guillot M.-P."/>
            <person name="Gout L."/>
            <person name="Valade R."/>
        </authorList>
    </citation>
    <scope>NUCLEOTIDE SEQUENCE</scope>
    <source>
        <strain evidence="2">SE15195</strain>
    </source>
</reference>
<dbReference type="GO" id="GO:0030151">
    <property type="term" value="F:molybdenum ion binding"/>
    <property type="evidence" value="ECO:0007669"/>
    <property type="project" value="InterPro"/>
</dbReference>
<dbReference type="Proteomes" id="UP001056384">
    <property type="component" value="Chromosome 2"/>
</dbReference>
<evidence type="ECO:0000313" key="3">
    <source>
        <dbReference type="Proteomes" id="UP001056384"/>
    </source>
</evidence>
<dbReference type="EMBL" id="CP099419">
    <property type="protein sequence ID" value="USW50162.1"/>
    <property type="molecule type" value="Genomic_DNA"/>
</dbReference>
<sequence length="305" mass="34112">MALANVNIAKERCDSLEVAPIPESGIILQIRTGKRQSLGPNQSAIAKSEVEGSVHAGSTGLEGDEHVYKFHGGLDRAIHQYDANHYSDWRAEHPLVPGLFDIGGFGENLTATNMTEENVCIGDLYRIGETVLVEVSEPRNPCYKRNIRFQWPRALKRIQRTGRVGWDFRVLHTGAIKTGDSISLVERPLPRWSVMNVQRVIQGKAVPLPLLEECTALTVLTEKFRDMARRRLEFAPKTYTLVAVDTLTPRLKQFTFILRESLKLANPTFRPLAFAQIRWGVAQASYHDVLQGAGRTPRSTACRAA</sequence>
<dbReference type="GO" id="GO:0016301">
    <property type="term" value="F:kinase activity"/>
    <property type="evidence" value="ECO:0007669"/>
    <property type="project" value="UniProtKB-KW"/>
</dbReference>
<keyword evidence="2" id="KW-0418">Kinase</keyword>
<dbReference type="SUPFAM" id="SSF50800">
    <property type="entry name" value="PK beta-barrel domain-like"/>
    <property type="match status" value="1"/>
</dbReference>
<dbReference type="InterPro" id="IPR005302">
    <property type="entry name" value="MoCF_Sase_C"/>
</dbReference>
<dbReference type="AlphaFoldDB" id="A0A9Q9EHP5"/>
<name>A0A9Q9EHP5_9PEZI</name>
<dbReference type="Gene3D" id="2.40.33.20">
    <property type="entry name" value="PK beta-barrel domain-like"/>
    <property type="match status" value="1"/>
</dbReference>
<feature type="domain" description="MOSC" evidence="1">
    <location>
        <begin position="48"/>
        <end position="185"/>
    </location>
</feature>
<accession>A0A9Q9EHP5</accession>
<dbReference type="PANTHER" id="PTHR30212:SF2">
    <property type="entry name" value="PROTEIN YIIM"/>
    <property type="match status" value="1"/>
</dbReference>
<dbReference type="Pfam" id="PF03473">
    <property type="entry name" value="MOSC"/>
    <property type="match status" value="1"/>
</dbReference>
<organism evidence="2 3">
    <name type="scientific">Septoria linicola</name>
    <dbReference type="NCBI Taxonomy" id="215465"/>
    <lineage>
        <taxon>Eukaryota</taxon>
        <taxon>Fungi</taxon>
        <taxon>Dikarya</taxon>
        <taxon>Ascomycota</taxon>
        <taxon>Pezizomycotina</taxon>
        <taxon>Dothideomycetes</taxon>
        <taxon>Dothideomycetidae</taxon>
        <taxon>Mycosphaerellales</taxon>
        <taxon>Mycosphaerellaceae</taxon>
        <taxon>Septoria</taxon>
    </lineage>
</organism>
<protein>
    <submittedName>
        <fullName evidence="2">Molybdenum cofactor sulfurase, pyruvate kinase-like, insert domain superfamily</fullName>
    </submittedName>
</protein>
<dbReference type="InterPro" id="IPR011037">
    <property type="entry name" value="Pyrv_Knase-like_insert_dom_sf"/>
</dbReference>
<proteinExistence type="predicted"/>
<evidence type="ECO:0000259" key="1">
    <source>
        <dbReference type="PROSITE" id="PS51340"/>
    </source>
</evidence>
<keyword evidence="3" id="KW-1185">Reference proteome</keyword>